<evidence type="ECO:0000313" key="2">
    <source>
        <dbReference type="EMBL" id="GFT45626.1"/>
    </source>
</evidence>
<dbReference type="Proteomes" id="UP000887013">
    <property type="component" value="Unassembled WGS sequence"/>
</dbReference>
<name>A0A8X6TQR2_NEPPI</name>
<evidence type="ECO:0000313" key="3">
    <source>
        <dbReference type="Proteomes" id="UP000887013"/>
    </source>
</evidence>
<gene>
    <name evidence="2" type="ORF">NPIL_362511</name>
</gene>
<sequence>MNQLNEGHENGRGVPLHVSSLISEEGGPPSALDPSDFYSRPVMTLLVSMTLFGTQGVDIRLSSSAFFAVRGKREHLEPELGAG</sequence>
<proteinExistence type="predicted"/>
<evidence type="ECO:0000256" key="1">
    <source>
        <dbReference type="SAM" id="MobiDB-lite"/>
    </source>
</evidence>
<accession>A0A8X6TQR2</accession>
<keyword evidence="3" id="KW-1185">Reference proteome</keyword>
<reference evidence="2" key="1">
    <citation type="submission" date="2020-08" db="EMBL/GenBank/DDBJ databases">
        <title>Multicomponent nature underlies the extraordinary mechanical properties of spider dragline silk.</title>
        <authorList>
            <person name="Kono N."/>
            <person name="Nakamura H."/>
            <person name="Mori M."/>
            <person name="Yoshida Y."/>
            <person name="Ohtoshi R."/>
            <person name="Malay A.D."/>
            <person name="Moran D.A.P."/>
            <person name="Tomita M."/>
            <person name="Numata K."/>
            <person name="Arakawa K."/>
        </authorList>
    </citation>
    <scope>NUCLEOTIDE SEQUENCE</scope>
</reference>
<dbReference type="AlphaFoldDB" id="A0A8X6TQR2"/>
<feature type="compositionally biased region" description="Basic and acidic residues" evidence="1">
    <location>
        <begin position="1"/>
        <end position="11"/>
    </location>
</feature>
<feature type="region of interest" description="Disordered" evidence="1">
    <location>
        <begin position="1"/>
        <end position="34"/>
    </location>
</feature>
<dbReference type="EMBL" id="BMAW01064530">
    <property type="protein sequence ID" value="GFT45626.1"/>
    <property type="molecule type" value="Genomic_DNA"/>
</dbReference>
<organism evidence="2 3">
    <name type="scientific">Nephila pilipes</name>
    <name type="common">Giant wood spider</name>
    <name type="synonym">Nephila maculata</name>
    <dbReference type="NCBI Taxonomy" id="299642"/>
    <lineage>
        <taxon>Eukaryota</taxon>
        <taxon>Metazoa</taxon>
        <taxon>Ecdysozoa</taxon>
        <taxon>Arthropoda</taxon>
        <taxon>Chelicerata</taxon>
        <taxon>Arachnida</taxon>
        <taxon>Araneae</taxon>
        <taxon>Araneomorphae</taxon>
        <taxon>Entelegynae</taxon>
        <taxon>Araneoidea</taxon>
        <taxon>Nephilidae</taxon>
        <taxon>Nephila</taxon>
    </lineage>
</organism>
<protein>
    <submittedName>
        <fullName evidence="2">Uncharacterized protein</fullName>
    </submittedName>
</protein>
<comment type="caution">
    <text evidence="2">The sequence shown here is derived from an EMBL/GenBank/DDBJ whole genome shotgun (WGS) entry which is preliminary data.</text>
</comment>